<feature type="domain" description="Asparagine synthetase" evidence="4">
    <location>
        <begin position="479"/>
        <end position="574"/>
    </location>
</feature>
<evidence type="ECO:0000313" key="6">
    <source>
        <dbReference type="Proteomes" id="UP000239504"/>
    </source>
</evidence>
<dbReference type="Pfam" id="PF00733">
    <property type="entry name" value="Asn_synthase"/>
    <property type="match status" value="2"/>
</dbReference>
<dbReference type="Gene3D" id="3.40.50.620">
    <property type="entry name" value="HUPs"/>
    <property type="match status" value="1"/>
</dbReference>
<dbReference type="PANTHER" id="PTHR43284">
    <property type="entry name" value="ASPARAGINE SYNTHETASE (GLUTAMINE-HYDROLYZING)"/>
    <property type="match status" value="1"/>
</dbReference>
<name>A0A2S7K743_9PROT</name>
<dbReference type="InterPro" id="IPR051786">
    <property type="entry name" value="ASN_synthetase/amidase"/>
</dbReference>
<dbReference type="EMBL" id="PJCH01000005">
    <property type="protein sequence ID" value="PQA88317.1"/>
    <property type="molecule type" value="Genomic_DNA"/>
</dbReference>
<dbReference type="AlphaFoldDB" id="A0A2S7K743"/>
<dbReference type="InterPro" id="IPR014729">
    <property type="entry name" value="Rossmann-like_a/b/a_fold"/>
</dbReference>
<dbReference type="GO" id="GO:0004066">
    <property type="term" value="F:asparagine synthase (glutamine-hydrolyzing) activity"/>
    <property type="evidence" value="ECO:0007669"/>
    <property type="project" value="UniProtKB-EC"/>
</dbReference>
<evidence type="ECO:0000256" key="1">
    <source>
        <dbReference type="ARBA" id="ARBA00005187"/>
    </source>
</evidence>
<feature type="domain" description="Asparagine synthetase" evidence="4">
    <location>
        <begin position="230"/>
        <end position="359"/>
    </location>
</feature>
<gene>
    <name evidence="5" type="ORF">CW354_08435</name>
</gene>
<keyword evidence="6" id="KW-1185">Reference proteome</keyword>
<evidence type="ECO:0000313" key="5">
    <source>
        <dbReference type="EMBL" id="PQA88317.1"/>
    </source>
</evidence>
<dbReference type="RefSeq" id="WP_104829561.1">
    <property type="nucleotide sequence ID" value="NZ_PJCH01000005.1"/>
</dbReference>
<dbReference type="EC" id="6.3.5.4" evidence="2"/>
<dbReference type="PANTHER" id="PTHR43284:SF1">
    <property type="entry name" value="ASPARAGINE SYNTHETASE"/>
    <property type="match status" value="1"/>
</dbReference>
<comment type="pathway">
    <text evidence="1">Amino-acid biosynthesis; L-asparagine biosynthesis; L-asparagine from L-aspartate (L-Gln route): step 1/1.</text>
</comment>
<organism evidence="5 6">
    <name type="scientific">Hyphococcus luteus</name>
    <dbReference type="NCBI Taxonomy" id="2058213"/>
    <lineage>
        <taxon>Bacteria</taxon>
        <taxon>Pseudomonadati</taxon>
        <taxon>Pseudomonadota</taxon>
        <taxon>Alphaproteobacteria</taxon>
        <taxon>Parvularculales</taxon>
        <taxon>Parvularculaceae</taxon>
        <taxon>Hyphococcus</taxon>
    </lineage>
</organism>
<dbReference type="OrthoDB" id="7053173at2"/>
<proteinExistence type="predicted"/>
<evidence type="ECO:0000256" key="2">
    <source>
        <dbReference type="ARBA" id="ARBA00012737"/>
    </source>
</evidence>
<evidence type="ECO:0000259" key="4">
    <source>
        <dbReference type="Pfam" id="PF00733"/>
    </source>
</evidence>
<dbReference type="Proteomes" id="UP000239504">
    <property type="component" value="Unassembled WGS sequence"/>
</dbReference>
<dbReference type="GO" id="GO:0005829">
    <property type="term" value="C:cytosol"/>
    <property type="evidence" value="ECO:0007669"/>
    <property type="project" value="TreeGrafter"/>
</dbReference>
<comment type="caution">
    <text evidence="5">The sequence shown here is derived from an EMBL/GenBank/DDBJ whole genome shotgun (WGS) entry which is preliminary data.</text>
</comment>
<accession>A0A2S7K743</accession>
<dbReference type="GO" id="GO:0006529">
    <property type="term" value="P:asparagine biosynthetic process"/>
    <property type="evidence" value="ECO:0007669"/>
    <property type="project" value="InterPro"/>
</dbReference>
<comment type="catalytic activity">
    <reaction evidence="3">
        <text>L-aspartate + L-glutamine + ATP + H2O = L-asparagine + L-glutamate + AMP + diphosphate + H(+)</text>
        <dbReference type="Rhea" id="RHEA:12228"/>
        <dbReference type="ChEBI" id="CHEBI:15377"/>
        <dbReference type="ChEBI" id="CHEBI:15378"/>
        <dbReference type="ChEBI" id="CHEBI:29985"/>
        <dbReference type="ChEBI" id="CHEBI:29991"/>
        <dbReference type="ChEBI" id="CHEBI:30616"/>
        <dbReference type="ChEBI" id="CHEBI:33019"/>
        <dbReference type="ChEBI" id="CHEBI:58048"/>
        <dbReference type="ChEBI" id="CHEBI:58359"/>
        <dbReference type="ChEBI" id="CHEBI:456215"/>
        <dbReference type="EC" id="6.3.5.4"/>
    </reaction>
</comment>
<dbReference type="InterPro" id="IPR001962">
    <property type="entry name" value="Asn_synthase"/>
</dbReference>
<reference evidence="5 6" key="1">
    <citation type="submission" date="2017-12" db="EMBL/GenBank/DDBJ databases">
        <authorList>
            <person name="Hurst M.R.H."/>
        </authorList>
    </citation>
    <scope>NUCLEOTIDE SEQUENCE [LARGE SCALE GENOMIC DNA]</scope>
    <source>
        <strain evidence="5 6">SY-3-19</strain>
    </source>
</reference>
<protein>
    <recommendedName>
        <fullName evidence="2">asparagine synthase (glutamine-hydrolyzing)</fullName>
        <ecNumber evidence="2">6.3.5.4</ecNumber>
    </recommendedName>
</protein>
<evidence type="ECO:0000256" key="3">
    <source>
        <dbReference type="ARBA" id="ARBA00048741"/>
    </source>
</evidence>
<dbReference type="SUPFAM" id="SSF52402">
    <property type="entry name" value="Adenine nucleotide alpha hydrolases-like"/>
    <property type="match status" value="1"/>
</dbReference>
<sequence>MRSFIAIFWDEDDPRSDAFAAKAKKVTEDAEQGSCKLVELPGFAVYDTSECSSGTSFIHARDLDMEQSVAVFGALFAKSGNGDAQLSNLKQDEVARIFKSDGASIFADFWGNYISFVWKRNSLSVITDPTSSIPCFYTKIDDVLIVFSHLEKCHFLRPSQFTVNEHFILTLLAYDKIQNGETGLNEVRELMGGKRLRADRTKYSEDTLWDPRDFALDVFEPAVGVAAEALRETVKGCVKSWATTYDSISVNLSGGLDSTIVLSCLRNGNTRYNAIHHELMSGDRSEAGFARMAADYCGVDLKTIATTSDALVPDTSEHPFSVRPHRSFCSQNVLANNAENIEAIGDGLFTGQGGDHLFFARRDSLVFADFLKAHRLSSSVGRELVNAAKVSNKSIWQVMREAFPYCFGKPPMCSILSSIHERTTGVSRNVAEILNGEFHLPDWVLNARQIPPGKFGQINSFYHLLQIRNLFDRTGGRDVVHPLMSQPIVELCLRTPSYLLCSGGTSRGLIREAFKGEIPDEIRMRVTKGSASRYFVDRIEKNRTQIANTLRDGKLVQRGLVRSSDIDAFLSDQNYRLGTFGRLALIYYAIDAWLLRWLPEDDATGPIKPANA</sequence>